<evidence type="ECO:0000256" key="1">
    <source>
        <dbReference type="SAM" id="MobiDB-lite"/>
    </source>
</evidence>
<proteinExistence type="predicted"/>
<protein>
    <submittedName>
        <fullName evidence="2">Uncharacterized protein</fullName>
    </submittedName>
</protein>
<name>A0A5J4K4D9_9CHLR</name>
<evidence type="ECO:0000313" key="2">
    <source>
        <dbReference type="EMBL" id="GER81631.1"/>
    </source>
</evidence>
<dbReference type="Proteomes" id="UP000334820">
    <property type="component" value="Unassembled WGS sequence"/>
</dbReference>
<reference evidence="2 3" key="1">
    <citation type="journal article" date="2019" name="Int. J. Syst. Evol. Microbiol.">
        <title>Thermogemmatispora aurantia sp. nov. and Thermogemmatispora argillosa sp. nov., within the class Ktedonobacteria, and emended description of the genus Thermogemmatispora.</title>
        <authorList>
            <person name="Zheng Y."/>
            <person name="Wang C.M."/>
            <person name="Sakai Y."/>
            <person name="Abe K."/>
            <person name="Yokota A."/>
            <person name="Yabe S."/>
        </authorList>
    </citation>
    <scope>NUCLEOTIDE SEQUENCE [LARGE SCALE GENOMIC DNA]</scope>
    <source>
        <strain evidence="2 3">A1-2</strain>
    </source>
</reference>
<keyword evidence="3" id="KW-1185">Reference proteome</keyword>
<evidence type="ECO:0000313" key="3">
    <source>
        <dbReference type="Proteomes" id="UP000334820"/>
    </source>
</evidence>
<sequence>MLAVAPSRASLMKRRGQGKGSESSRHLVVASLSLLDWLMPVLFKNIILESG</sequence>
<gene>
    <name evidence="2" type="ORF">KTAU_02690</name>
</gene>
<comment type="caution">
    <text evidence="2">The sequence shown here is derived from an EMBL/GenBank/DDBJ whole genome shotgun (WGS) entry which is preliminary data.</text>
</comment>
<dbReference type="AlphaFoldDB" id="A0A5J4K4D9"/>
<accession>A0A5J4K4D9</accession>
<dbReference type="EMBL" id="BKZV01000001">
    <property type="protein sequence ID" value="GER81631.1"/>
    <property type="molecule type" value="Genomic_DNA"/>
</dbReference>
<feature type="region of interest" description="Disordered" evidence="1">
    <location>
        <begin position="1"/>
        <end position="25"/>
    </location>
</feature>
<organism evidence="2 3">
    <name type="scientific">Thermogemmatispora aurantia</name>
    <dbReference type="NCBI Taxonomy" id="2045279"/>
    <lineage>
        <taxon>Bacteria</taxon>
        <taxon>Bacillati</taxon>
        <taxon>Chloroflexota</taxon>
        <taxon>Ktedonobacteria</taxon>
        <taxon>Thermogemmatisporales</taxon>
        <taxon>Thermogemmatisporaceae</taxon>
        <taxon>Thermogemmatispora</taxon>
    </lineage>
</organism>